<sequence length="259" mass="28282">MLPLNLRVMLSLVLLAISVVAPVSARETIHVAVASSLRGPLEEIRNQFEQRHPEYHVTVAYVASGKLVAQVTHGAPYQLLVSAEPRYLDMLHARDLTLAAPMVIGYGELVLWHPDQAGTIEQIIEQADFVALAQPKHAPYGQAALAYLQRHFAHDRYADKLVYGDNVAQAAHRVHVGAADVGFVALSQVLELGLLSSAYTHLPTAPRLPQAIALTHQTKQNRGAQLLYDFMLAAESQQILATFGYQSTAAQEFAHVASD</sequence>
<dbReference type="PIRSF" id="PIRSF004846">
    <property type="entry name" value="ModA"/>
    <property type="match status" value="1"/>
</dbReference>
<evidence type="ECO:0000256" key="5">
    <source>
        <dbReference type="SAM" id="SignalP"/>
    </source>
</evidence>
<dbReference type="EMBL" id="PIPT01000009">
    <property type="protein sequence ID" value="RUO46407.1"/>
    <property type="molecule type" value="Genomic_DNA"/>
</dbReference>
<evidence type="ECO:0000256" key="2">
    <source>
        <dbReference type="ARBA" id="ARBA00022723"/>
    </source>
</evidence>
<keyword evidence="7" id="KW-1185">Reference proteome</keyword>
<dbReference type="NCBIfam" id="TIGR01256">
    <property type="entry name" value="modA"/>
    <property type="match status" value="1"/>
</dbReference>
<dbReference type="AlphaFoldDB" id="A0A432XCX8"/>
<evidence type="ECO:0000256" key="1">
    <source>
        <dbReference type="ARBA" id="ARBA00009175"/>
    </source>
</evidence>
<dbReference type="InterPro" id="IPR005950">
    <property type="entry name" value="ModA"/>
</dbReference>
<gene>
    <name evidence="6" type="primary">modA</name>
    <name evidence="6" type="ORF">CWE21_11660</name>
</gene>
<keyword evidence="4" id="KW-0500">Molybdenum</keyword>
<dbReference type="PANTHER" id="PTHR30632">
    <property type="entry name" value="MOLYBDATE-BINDING PERIPLASMIC PROTEIN"/>
    <property type="match status" value="1"/>
</dbReference>
<name>A0A432XCX8_9GAMM</name>
<protein>
    <submittedName>
        <fullName evidence="6">Molybdate ABC transporter substrate-binding protein</fullName>
    </submittedName>
</protein>
<proteinExistence type="inferred from homology"/>
<feature type="chain" id="PRO_5019482327" evidence="5">
    <location>
        <begin position="26"/>
        <end position="259"/>
    </location>
</feature>
<feature type="binding site" evidence="4">
    <location>
        <position position="36"/>
    </location>
    <ligand>
        <name>molybdate</name>
        <dbReference type="ChEBI" id="CHEBI:36264"/>
    </ligand>
</feature>
<comment type="similarity">
    <text evidence="1">Belongs to the bacterial solute-binding protein ModA family.</text>
</comment>
<evidence type="ECO:0000256" key="3">
    <source>
        <dbReference type="ARBA" id="ARBA00022729"/>
    </source>
</evidence>
<organism evidence="6 7">
    <name type="scientific">Pseudidiomarina aquimaris</name>
    <dbReference type="NCBI Taxonomy" id="641841"/>
    <lineage>
        <taxon>Bacteria</taxon>
        <taxon>Pseudomonadati</taxon>
        <taxon>Pseudomonadota</taxon>
        <taxon>Gammaproteobacteria</taxon>
        <taxon>Alteromonadales</taxon>
        <taxon>Idiomarinaceae</taxon>
        <taxon>Pseudidiomarina</taxon>
    </lineage>
</organism>
<keyword evidence="3 5" id="KW-0732">Signal</keyword>
<dbReference type="GO" id="GO:0046872">
    <property type="term" value="F:metal ion binding"/>
    <property type="evidence" value="ECO:0007669"/>
    <property type="project" value="UniProtKB-KW"/>
</dbReference>
<evidence type="ECO:0000256" key="4">
    <source>
        <dbReference type="PIRSR" id="PIRSR004846-1"/>
    </source>
</evidence>
<comment type="caution">
    <text evidence="6">The sequence shown here is derived from an EMBL/GenBank/DDBJ whole genome shotgun (WGS) entry which is preliminary data.</text>
</comment>
<feature type="binding site" evidence="4">
    <location>
        <position position="167"/>
    </location>
    <ligand>
        <name>molybdate</name>
        <dbReference type="ChEBI" id="CHEBI:36264"/>
    </ligand>
</feature>
<dbReference type="GO" id="GO:0015689">
    <property type="term" value="P:molybdate ion transport"/>
    <property type="evidence" value="ECO:0007669"/>
    <property type="project" value="InterPro"/>
</dbReference>
<dbReference type="OrthoDB" id="9785015at2"/>
<feature type="signal peptide" evidence="5">
    <location>
        <begin position="1"/>
        <end position="25"/>
    </location>
</feature>
<evidence type="ECO:0000313" key="6">
    <source>
        <dbReference type="EMBL" id="RUO46407.1"/>
    </source>
</evidence>
<dbReference type="SUPFAM" id="SSF53850">
    <property type="entry name" value="Periplasmic binding protein-like II"/>
    <property type="match status" value="1"/>
</dbReference>
<dbReference type="Gene3D" id="3.40.190.10">
    <property type="entry name" value="Periplasmic binding protein-like II"/>
    <property type="match status" value="2"/>
</dbReference>
<dbReference type="GO" id="GO:0030973">
    <property type="term" value="F:molybdate ion binding"/>
    <property type="evidence" value="ECO:0007669"/>
    <property type="project" value="TreeGrafter"/>
</dbReference>
<reference evidence="7" key="1">
    <citation type="journal article" date="2018" name="Front. Microbiol.">
        <title>Genome-Based Analysis Reveals the Taxonomy and Diversity of the Family Idiomarinaceae.</title>
        <authorList>
            <person name="Liu Y."/>
            <person name="Lai Q."/>
            <person name="Shao Z."/>
        </authorList>
    </citation>
    <scope>NUCLEOTIDE SEQUENCE [LARGE SCALE GENOMIC DNA]</scope>
    <source>
        <strain evidence="7">SW15</strain>
    </source>
</reference>
<keyword evidence="2 4" id="KW-0479">Metal-binding</keyword>
<dbReference type="RefSeq" id="WP_126834623.1">
    <property type="nucleotide sequence ID" value="NZ_PIPT01000009.1"/>
</dbReference>
<feature type="binding site" evidence="4">
    <location>
        <position position="64"/>
    </location>
    <ligand>
        <name>molybdate</name>
        <dbReference type="ChEBI" id="CHEBI:36264"/>
    </ligand>
</feature>
<dbReference type="Pfam" id="PF13531">
    <property type="entry name" value="SBP_bac_11"/>
    <property type="match status" value="1"/>
</dbReference>
<accession>A0A432XCX8</accession>
<dbReference type="PANTHER" id="PTHR30632:SF14">
    <property type="entry name" value="TUNGSTATE_MOLYBDATE_CHROMATE-BINDING PROTEIN MODA"/>
    <property type="match status" value="1"/>
</dbReference>
<evidence type="ECO:0000313" key="7">
    <source>
        <dbReference type="Proteomes" id="UP000286678"/>
    </source>
</evidence>
<dbReference type="InterPro" id="IPR050682">
    <property type="entry name" value="ModA/WtpA"/>
</dbReference>
<dbReference type="Proteomes" id="UP000286678">
    <property type="component" value="Unassembled WGS sequence"/>
</dbReference>